<accession>A0A246FG87</accession>
<organism evidence="1 2">
    <name type="scientific">Hymenobacter amundsenii</name>
    <dbReference type="NCBI Taxonomy" id="2006685"/>
    <lineage>
        <taxon>Bacteria</taxon>
        <taxon>Pseudomonadati</taxon>
        <taxon>Bacteroidota</taxon>
        <taxon>Cytophagia</taxon>
        <taxon>Cytophagales</taxon>
        <taxon>Hymenobacteraceae</taxon>
        <taxon>Hymenobacter</taxon>
    </lineage>
</organism>
<reference evidence="1 2" key="1">
    <citation type="submission" date="2017-06" db="EMBL/GenBank/DDBJ databases">
        <title>Hymenobacter amundsenii sp. nov. isolated from regoliths in Antarctica.</title>
        <authorList>
            <person name="Sedlacek I."/>
            <person name="Kralova S."/>
            <person name="Pantucek R."/>
            <person name="Svec P."/>
            <person name="Holochova P."/>
            <person name="Stankova E."/>
            <person name="Vrbovska V."/>
            <person name="Busse H.-J."/>
        </authorList>
    </citation>
    <scope>NUCLEOTIDE SEQUENCE [LARGE SCALE GENOMIC DNA]</scope>
    <source>
        <strain evidence="1 2">CCM 8682</strain>
    </source>
</reference>
<protein>
    <submittedName>
        <fullName evidence="1">Uncharacterized protein</fullName>
    </submittedName>
</protein>
<dbReference type="RefSeq" id="WP_088466019.1">
    <property type="nucleotide sequence ID" value="NZ_NIRR01000057.1"/>
</dbReference>
<evidence type="ECO:0000313" key="1">
    <source>
        <dbReference type="EMBL" id="OWP61536.1"/>
    </source>
</evidence>
<dbReference type="EMBL" id="NIRR01000057">
    <property type="protein sequence ID" value="OWP61536.1"/>
    <property type="molecule type" value="Genomic_DNA"/>
</dbReference>
<comment type="caution">
    <text evidence="1">The sequence shown here is derived from an EMBL/GenBank/DDBJ whole genome shotgun (WGS) entry which is preliminary data.</text>
</comment>
<sequence>MKSHVTGTPVLGELRHALTALIIGNPLLSPQEQLLANQQVHECEDAGRLALWLANMMTASGKCQRTSSSLTD</sequence>
<gene>
    <name evidence="1" type="ORF">CDA63_18915</name>
</gene>
<dbReference type="AlphaFoldDB" id="A0A246FG87"/>
<name>A0A246FG87_9BACT</name>
<proteinExistence type="predicted"/>
<evidence type="ECO:0000313" key="2">
    <source>
        <dbReference type="Proteomes" id="UP000197277"/>
    </source>
</evidence>
<keyword evidence="2" id="KW-1185">Reference proteome</keyword>
<dbReference type="OrthoDB" id="885734at2"/>
<dbReference type="Proteomes" id="UP000197277">
    <property type="component" value="Unassembled WGS sequence"/>
</dbReference>